<dbReference type="RefSeq" id="WP_330108726.1">
    <property type="nucleotide sequence ID" value="NZ_JAZDQT010000002.1"/>
</dbReference>
<protein>
    <submittedName>
        <fullName evidence="7">MauE/DoxX family redox-associated membrane protein</fullName>
    </submittedName>
</protein>
<organism evidence="7 8">
    <name type="scientific">Pedobacter albus</name>
    <dbReference type="NCBI Taxonomy" id="3113905"/>
    <lineage>
        <taxon>Bacteria</taxon>
        <taxon>Pseudomonadati</taxon>
        <taxon>Bacteroidota</taxon>
        <taxon>Sphingobacteriia</taxon>
        <taxon>Sphingobacteriales</taxon>
        <taxon>Sphingobacteriaceae</taxon>
        <taxon>Pedobacter</taxon>
    </lineage>
</organism>
<proteinExistence type="predicted"/>
<feature type="transmembrane region" description="Helical" evidence="5">
    <location>
        <begin position="55"/>
        <end position="74"/>
    </location>
</feature>
<comment type="caution">
    <text evidence="7">The sequence shown here is derived from an EMBL/GenBank/DDBJ whole genome shotgun (WGS) entry which is preliminary data.</text>
</comment>
<evidence type="ECO:0000256" key="3">
    <source>
        <dbReference type="ARBA" id="ARBA00022989"/>
    </source>
</evidence>
<keyword evidence="2 5" id="KW-0812">Transmembrane</keyword>
<gene>
    <name evidence="7" type="ORF">VRU48_14980</name>
</gene>
<name>A0ABU7IAD4_9SPHI</name>
<dbReference type="Proteomes" id="UP001336835">
    <property type="component" value="Unassembled WGS sequence"/>
</dbReference>
<dbReference type="EMBL" id="JAZDQT010000002">
    <property type="protein sequence ID" value="MEE1946426.1"/>
    <property type="molecule type" value="Genomic_DNA"/>
</dbReference>
<dbReference type="Pfam" id="PF07291">
    <property type="entry name" value="MauE"/>
    <property type="match status" value="1"/>
</dbReference>
<feature type="transmembrane region" description="Helical" evidence="5">
    <location>
        <begin position="123"/>
        <end position="142"/>
    </location>
</feature>
<feature type="transmembrane region" description="Helical" evidence="5">
    <location>
        <begin position="162"/>
        <end position="182"/>
    </location>
</feature>
<evidence type="ECO:0000313" key="8">
    <source>
        <dbReference type="Proteomes" id="UP001336835"/>
    </source>
</evidence>
<keyword evidence="3 5" id="KW-1133">Transmembrane helix</keyword>
<keyword evidence="4 5" id="KW-0472">Membrane</keyword>
<keyword evidence="8" id="KW-1185">Reference proteome</keyword>
<evidence type="ECO:0000256" key="2">
    <source>
        <dbReference type="ARBA" id="ARBA00022692"/>
    </source>
</evidence>
<evidence type="ECO:0000256" key="1">
    <source>
        <dbReference type="ARBA" id="ARBA00004141"/>
    </source>
</evidence>
<comment type="subcellular location">
    <subcellularLocation>
        <location evidence="1">Membrane</location>
        <topology evidence="1">Multi-pass membrane protein</topology>
    </subcellularLocation>
</comment>
<evidence type="ECO:0000256" key="4">
    <source>
        <dbReference type="ARBA" id="ARBA00023136"/>
    </source>
</evidence>
<reference evidence="7 8" key="1">
    <citation type="submission" date="2024-01" db="EMBL/GenBank/DDBJ databases">
        <title>Pedobacter sp. nov., isolated from fresh soil.</title>
        <authorList>
            <person name="Le N.T.T."/>
        </authorList>
    </citation>
    <scope>NUCLEOTIDE SEQUENCE [LARGE SCALE GENOMIC DNA]</scope>
    <source>
        <strain evidence="7 8">KR3-3</strain>
    </source>
</reference>
<evidence type="ECO:0000259" key="6">
    <source>
        <dbReference type="Pfam" id="PF07291"/>
    </source>
</evidence>
<dbReference type="InterPro" id="IPR009908">
    <property type="entry name" value="Methylamine_util_MauE"/>
</dbReference>
<accession>A0ABU7IAD4</accession>
<feature type="transmembrane region" description="Helical" evidence="5">
    <location>
        <begin position="94"/>
        <end position="116"/>
    </location>
</feature>
<sequence>MVRDGVYQDSDKMPILAPTLKVTYSAIWKNRLKPLFPIVLKYYNLLNRLSMFYRILYQFSCFLLVLLFLYTASSKLVNFDRFYFDMGNQVFPKSWRMVMVVAIPSIELVTAIALLFPRSRKTGLIASLALMSVFTLYTSLVLTGTFDRMPCSCGGVIRSLTWPQHLIFNLFFVGITLLALWLHNKTDHRQLAVPAS</sequence>
<evidence type="ECO:0000313" key="7">
    <source>
        <dbReference type="EMBL" id="MEE1946426.1"/>
    </source>
</evidence>
<feature type="domain" description="Methylamine utilisation protein MauE" evidence="6">
    <location>
        <begin position="55"/>
        <end position="182"/>
    </location>
</feature>
<evidence type="ECO:0000256" key="5">
    <source>
        <dbReference type="SAM" id="Phobius"/>
    </source>
</evidence>